<dbReference type="GO" id="GO:0005634">
    <property type="term" value="C:nucleus"/>
    <property type="evidence" value="ECO:0007669"/>
    <property type="project" value="UniProtKB-SubCell"/>
</dbReference>
<dbReference type="PANTHER" id="PTHR11875">
    <property type="entry name" value="TESTIS-SPECIFIC Y-ENCODED PROTEIN"/>
    <property type="match status" value="1"/>
</dbReference>
<dbReference type="HOGENOM" id="CLU_038841_4_0_1"/>
<evidence type="ECO:0000256" key="4">
    <source>
        <dbReference type="ARBA" id="ARBA00022490"/>
    </source>
</evidence>
<evidence type="ECO:0000256" key="7">
    <source>
        <dbReference type="ARBA" id="ARBA00023242"/>
    </source>
</evidence>
<dbReference type="AlphaFoldDB" id="A0A0D9ZW22"/>
<dbReference type="FunFam" id="3.30.1120.90:FF:000005">
    <property type="entry name" value="Nucleosome assembly protein11"/>
    <property type="match status" value="1"/>
</dbReference>
<evidence type="ECO:0000256" key="3">
    <source>
        <dbReference type="ARBA" id="ARBA00009947"/>
    </source>
</evidence>
<comment type="function">
    <text evidence="8">May modulate chromatin structure by regulation of nucleosome assembly/disassembly.</text>
</comment>
<comment type="similarity">
    <text evidence="3 9">Belongs to the nucleosome assembly protein (NAP) family.</text>
</comment>
<protein>
    <submittedName>
        <fullName evidence="11">Uncharacterized protein</fullName>
    </submittedName>
</protein>
<sequence length="257" mass="29903">MLESLAPAVRKRVNVLMEIQSQHDELEAKFFEEKAALEAKYQKLYGPLFSKRSKIVSGVLEVEGETAEREEKGVPDFWLNAMKKNEILAEEYLKDIKWCGVDDPKGFKFEFFFDTNPFLKNQVLTKTYHMIDEDDEPILEKAIGTEIEWHLGYCLTQEVLTKESSESTKPITKTEECESFFNFFSPPQVPDDDAKNDEYTNQMERDNDIASTLRDKIIPHVVSWFTREAVQDEDYGASWVDDEEEDDDDDEYSDEEA</sequence>
<evidence type="ECO:0000256" key="5">
    <source>
        <dbReference type="ARBA" id="ARBA00023054"/>
    </source>
</evidence>
<evidence type="ECO:0000256" key="10">
    <source>
        <dbReference type="SAM" id="MobiDB-lite"/>
    </source>
</evidence>
<evidence type="ECO:0000256" key="8">
    <source>
        <dbReference type="ARBA" id="ARBA00037572"/>
    </source>
</evidence>
<keyword evidence="7" id="KW-0539">Nucleus</keyword>
<dbReference type="SUPFAM" id="SSF143113">
    <property type="entry name" value="NAP-like"/>
    <property type="match status" value="1"/>
</dbReference>
<dbReference type="GO" id="GO:0006334">
    <property type="term" value="P:nucleosome assembly"/>
    <property type="evidence" value="ECO:0007669"/>
    <property type="project" value="InterPro"/>
</dbReference>
<dbReference type="STRING" id="40148.A0A0D9ZW22"/>
<keyword evidence="6" id="KW-0143">Chaperone</keyword>
<dbReference type="GO" id="GO:0042393">
    <property type="term" value="F:histone binding"/>
    <property type="evidence" value="ECO:0007669"/>
    <property type="project" value="UniProtKB-ARBA"/>
</dbReference>
<dbReference type="EnsemblPlants" id="OGLUM05G08600.1">
    <property type="protein sequence ID" value="OGLUM05G08600.1"/>
    <property type="gene ID" value="OGLUM05G08600"/>
</dbReference>
<dbReference type="GO" id="GO:0005737">
    <property type="term" value="C:cytoplasm"/>
    <property type="evidence" value="ECO:0007669"/>
    <property type="project" value="UniProtKB-SubCell"/>
</dbReference>
<evidence type="ECO:0000256" key="6">
    <source>
        <dbReference type="ARBA" id="ARBA00023186"/>
    </source>
</evidence>
<evidence type="ECO:0000256" key="2">
    <source>
        <dbReference type="ARBA" id="ARBA00004496"/>
    </source>
</evidence>
<evidence type="ECO:0000256" key="9">
    <source>
        <dbReference type="RuleBase" id="RU003876"/>
    </source>
</evidence>
<reference evidence="11" key="2">
    <citation type="submission" date="2018-05" db="EMBL/GenBank/DDBJ databases">
        <title>OgluRS3 (Oryza glumaepatula Reference Sequence Version 3).</title>
        <authorList>
            <person name="Zhang J."/>
            <person name="Kudrna D."/>
            <person name="Lee S."/>
            <person name="Talag J."/>
            <person name="Welchert J."/>
            <person name="Wing R.A."/>
        </authorList>
    </citation>
    <scope>NUCLEOTIDE SEQUENCE [LARGE SCALE GENOMIC DNA]</scope>
</reference>
<dbReference type="Gene3D" id="3.30.1120.90">
    <property type="entry name" value="Nucleosome assembly protein"/>
    <property type="match status" value="1"/>
</dbReference>
<dbReference type="eggNOG" id="KOG1507">
    <property type="taxonomic scope" value="Eukaryota"/>
</dbReference>
<dbReference type="InterPro" id="IPR037231">
    <property type="entry name" value="NAP-like_sf"/>
</dbReference>
<evidence type="ECO:0000313" key="11">
    <source>
        <dbReference type="EnsemblPlants" id="OGLUM05G08600.1"/>
    </source>
</evidence>
<evidence type="ECO:0000313" key="12">
    <source>
        <dbReference type="Proteomes" id="UP000026961"/>
    </source>
</evidence>
<dbReference type="Gene3D" id="1.20.5.1500">
    <property type="match status" value="1"/>
</dbReference>
<dbReference type="InterPro" id="IPR002164">
    <property type="entry name" value="NAP_family"/>
</dbReference>
<dbReference type="FunFam" id="1.20.5.1500:FF:000001">
    <property type="entry name" value="Nucleosome assembly protein 1-like 1"/>
    <property type="match status" value="1"/>
</dbReference>
<dbReference type="GO" id="GO:0000724">
    <property type="term" value="P:double-strand break repair via homologous recombination"/>
    <property type="evidence" value="ECO:0007669"/>
    <property type="project" value="UniProtKB-ARBA"/>
</dbReference>
<keyword evidence="5" id="KW-0175">Coiled coil</keyword>
<feature type="region of interest" description="Disordered" evidence="10">
    <location>
        <begin position="233"/>
        <end position="257"/>
    </location>
</feature>
<name>A0A0D9ZW22_9ORYZ</name>
<proteinExistence type="inferred from homology"/>
<keyword evidence="12" id="KW-1185">Reference proteome</keyword>
<organism evidence="11">
    <name type="scientific">Oryza glumipatula</name>
    <dbReference type="NCBI Taxonomy" id="40148"/>
    <lineage>
        <taxon>Eukaryota</taxon>
        <taxon>Viridiplantae</taxon>
        <taxon>Streptophyta</taxon>
        <taxon>Embryophyta</taxon>
        <taxon>Tracheophyta</taxon>
        <taxon>Spermatophyta</taxon>
        <taxon>Magnoliopsida</taxon>
        <taxon>Liliopsida</taxon>
        <taxon>Poales</taxon>
        <taxon>Poaceae</taxon>
        <taxon>BOP clade</taxon>
        <taxon>Oryzoideae</taxon>
        <taxon>Oryzeae</taxon>
        <taxon>Oryzinae</taxon>
        <taxon>Oryza</taxon>
    </lineage>
</organism>
<dbReference type="Pfam" id="PF00956">
    <property type="entry name" value="NAP"/>
    <property type="match status" value="1"/>
</dbReference>
<keyword evidence="4" id="KW-0963">Cytoplasm</keyword>
<comment type="subcellular location">
    <subcellularLocation>
        <location evidence="2">Cytoplasm</location>
    </subcellularLocation>
    <subcellularLocation>
        <location evidence="1">Nucleus</location>
    </subcellularLocation>
</comment>
<dbReference type="Gramene" id="OGLUM05G08600.1">
    <property type="protein sequence ID" value="OGLUM05G08600.1"/>
    <property type="gene ID" value="OGLUM05G08600"/>
</dbReference>
<reference evidence="11" key="1">
    <citation type="submission" date="2015-04" db="UniProtKB">
        <authorList>
            <consortium name="EnsemblPlants"/>
        </authorList>
    </citation>
    <scope>IDENTIFICATION</scope>
</reference>
<accession>A0A0D9ZW22</accession>
<dbReference type="Proteomes" id="UP000026961">
    <property type="component" value="Chromosome 5"/>
</dbReference>
<evidence type="ECO:0000256" key="1">
    <source>
        <dbReference type="ARBA" id="ARBA00004123"/>
    </source>
</evidence>